<proteinExistence type="predicted"/>
<keyword evidence="1" id="KW-0813">Transport</keyword>
<dbReference type="InterPro" id="IPR036322">
    <property type="entry name" value="WD40_repeat_dom_sf"/>
</dbReference>
<dbReference type="AlphaFoldDB" id="A0A8H3D9G0"/>
<dbReference type="EMBL" id="CAJMXA010003796">
    <property type="protein sequence ID" value="CAE6516334.1"/>
    <property type="molecule type" value="Genomic_DNA"/>
</dbReference>
<keyword evidence="2" id="KW-0853">WD repeat</keyword>
<protein>
    <submittedName>
        <fullName evidence="6">Uncharacterized protein</fullName>
    </submittedName>
</protein>
<dbReference type="PANTHER" id="PTHR13923:SF11">
    <property type="entry name" value="SECRETORY 31, ISOFORM D"/>
    <property type="match status" value="1"/>
</dbReference>
<dbReference type="GO" id="GO:0070971">
    <property type="term" value="C:endoplasmic reticulum exit site"/>
    <property type="evidence" value="ECO:0007669"/>
    <property type="project" value="TreeGrafter"/>
</dbReference>
<evidence type="ECO:0000313" key="7">
    <source>
        <dbReference type="Proteomes" id="UP000663853"/>
    </source>
</evidence>
<keyword evidence="4" id="KW-0653">Protein transport</keyword>
<dbReference type="InterPro" id="IPR040251">
    <property type="entry name" value="SEC31-like"/>
</dbReference>
<evidence type="ECO:0000256" key="5">
    <source>
        <dbReference type="SAM" id="MobiDB-lite"/>
    </source>
</evidence>
<dbReference type="GO" id="GO:0090110">
    <property type="term" value="P:COPII-coated vesicle cargo loading"/>
    <property type="evidence" value="ECO:0007669"/>
    <property type="project" value="TreeGrafter"/>
</dbReference>
<evidence type="ECO:0000256" key="2">
    <source>
        <dbReference type="ARBA" id="ARBA00022574"/>
    </source>
</evidence>
<dbReference type="InterPro" id="IPR015943">
    <property type="entry name" value="WD40/YVTN_repeat-like_dom_sf"/>
</dbReference>
<evidence type="ECO:0000256" key="1">
    <source>
        <dbReference type="ARBA" id="ARBA00022448"/>
    </source>
</evidence>
<accession>A0A8H3D9G0</accession>
<dbReference type="SUPFAM" id="SSF50978">
    <property type="entry name" value="WD40 repeat-like"/>
    <property type="match status" value="1"/>
</dbReference>
<evidence type="ECO:0000313" key="6">
    <source>
        <dbReference type="EMBL" id="CAE6516334.1"/>
    </source>
</evidence>
<evidence type="ECO:0000256" key="4">
    <source>
        <dbReference type="ARBA" id="ARBA00022927"/>
    </source>
</evidence>
<organism evidence="6 7">
    <name type="scientific">Rhizoctonia solani</name>
    <dbReference type="NCBI Taxonomy" id="456999"/>
    <lineage>
        <taxon>Eukaryota</taxon>
        <taxon>Fungi</taxon>
        <taxon>Dikarya</taxon>
        <taxon>Basidiomycota</taxon>
        <taxon>Agaricomycotina</taxon>
        <taxon>Agaricomycetes</taxon>
        <taxon>Cantharellales</taxon>
        <taxon>Ceratobasidiaceae</taxon>
        <taxon>Rhizoctonia</taxon>
    </lineage>
</organism>
<evidence type="ECO:0000256" key="3">
    <source>
        <dbReference type="ARBA" id="ARBA00022737"/>
    </source>
</evidence>
<dbReference type="GO" id="GO:0007029">
    <property type="term" value="P:endoplasmic reticulum organization"/>
    <property type="evidence" value="ECO:0007669"/>
    <property type="project" value="TreeGrafter"/>
</dbReference>
<feature type="region of interest" description="Disordered" evidence="5">
    <location>
        <begin position="243"/>
        <end position="287"/>
    </location>
</feature>
<dbReference type="Gene3D" id="2.130.10.10">
    <property type="entry name" value="YVTN repeat-like/Quinoprotein amine dehydrogenase"/>
    <property type="match status" value="1"/>
</dbReference>
<dbReference type="GO" id="GO:0005198">
    <property type="term" value="F:structural molecule activity"/>
    <property type="evidence" value="ECO:0007669"/>
    <property type="project" value="TreeGrafter"/>
</dbReference>
<dbReference type="GO" id="GO:0030127">
    <property type="term" value="C:COPII vesicle coat"/>
    <property type="evidence" value="ECO:0007669"/>
    <property type="project" value="TreeGrafter"/>
</dbReference>
<keyword evidence="3" id="KW-0677">Repeat</keyword>
<sequence>MVWNPNSGEILGQLPPPNNWSFLASWNPRSLGIFATANYDGSIALHSIQSTAPTSTMTTEPKSSVNLERALKWLKPPVGARFGFGGVLVEVTNQGGEEEKMHGKVQIKQVVGETEVVNRAKELIEAEDSEGGMKSFDTYSTLLALFGSDPKPALIKLVGYDASAAALDEALAAVLAKPYEPVVSFAPEATHVPCSPFSEELEGAPTEKEDEGAVKGPKCLELPSEVSAFSSDAKQVDMASTATEPSLFGDEPVGQTQGPAAGDFFNTLASDNDTLPTRPRASLVPHI</sequence>
<dbReference type="Proteomes" id="UP000663853">
    <property type="component" value="Unassembled WGS sequence"/>
</dbReference>
<gene>
    <name evidence="6" type="ORF">RDB_LOCUS137585</name>
</gene>
<name>A0A8H3D9G0_9AGAM</name>
<dbReference type="Gene3D" id="1.25.40.1030">
    <property type="match status" value="1"/>
</dbReference>
<comment type="caution">
    <text evidence="6">The sequence shown here is derived from an EMBL/GenBank/DDBJ whole genome shotgun (WGS) entry which is preliminary data.</text>
</comment>
<dbReference type="PANTHER" id="PTHR13923">
    <property type="entry name" value="SEC31-RELATED PROTEIN"/>
    <property type="match status" value="1"/>
</dbReference>
<reference evidence="6" key="1">
    <citation type="submission" date="2021-01" db="EMBL/GenBank/DDBJ databases">
        <authorList>
            <person name="Kaushik A."/>
        </authorList>
    </citation>
    <scope>NUCLEOTIDE SEQUENCE</scope>
    <source>
        <strain evidence="6">AG6-10EEA</strain>
    </source>
</reference>
<dbReference type="GO" id="GO:0015031">
    <property type="term" value="P:protein transport"/>
    <property type="evidence" value="ECO:0007669"/>
    <property type="project" value="UniProtKB-KW"/>
</dbReference>